<dbReference type="FunFam" id="1.25.40.180:FF:000045">
    <property type="entry name" value="snRNA cap binding complex subunit (Gcr3), putative"/>
    <property type="match status" value="1"/>
</dbReference>
<dbReference type="Proteomes" id="UP000799776">
    <property type="component" value="Unassembled WGS sequence"/>
</dbReference>
<feature type="domain" description="MIF4G-like type 2" evidence="3">
    <location>
        <begin position="545"/>
        <end position="798"/>
    </location>
</feature>
<feature type="compositionally biased region" description="Basic and acidic residues" evidence="1">
    <location>
        <begin position="31"/>
        <end position="50"/>
    </location>
</feature>
<comment type="caution">
    <text evidence="4">The sequence shown here is derived from an EMBL/GenBank/DDBJ whole genome shotgun (WGS) entry which is preliminary data.</text>
</comment>
<feature type="region of interest" description="Disordered" evidence="1">
    <location>
        <begin position="1"/>
        <end position="50"/>
    </location>
</feature>
<protein>
    <recommendedName>
        <fullName evidence="6">Cap binding protein</fullName>
    </recommendedName>
</protein>
<dbReference type="SUPFAM" id="SSF48371">
    <property type="entry name" value="ARM repeat"/>
    <property type="match status" value="3"/>
</dbReference>
<dbReference type="InterPro" id="IPR027159">
    <property type="entry name" value="CBP80"/>
</dbReference>
<keyword evidence="5" id="KW-1185">Reference proteome</keyword>
<feature type="domain" description="MIF4G-like type 1" evidence="2">
    <location>
        <begin position="338"/>
        <end position="527"/>
    </location>
</feature>
<dbReference type="GO" id="GO:0006406">
    <property type="term" value="P:mRNA export from nucleus"/>
    <property type="evidence" value="ECO:0007669"/>
    <property type="project" value="InterPro"/>
</dbReference>
<proteinExistence type="predicted"/>
<evidence type="ECO:0000259" key="2">
    <source>
        <dbReference type="Pfam" id="PF09088"/>
    </source>
</evidence>
<dbReference type="Gene3D" id="1.25.40.180">
    <property type="match status" value="3"/>
</dbReference>
<dbReference type="GO" id="GO:0003729">
    <property type="term" value="F:mRNA binding"/>
    <property type="evidence" value="ECO:0007669"/>
    <property type="project" value="TreeGrafter"/>
</dbReference>
<evidence type="ECO:0000313" key="4">
    <source>
        <dbReference type="EMBL" id="KAF2086871.1"/>
    </source>
</evidence>
<name>A0A9P4HWF8_9PEZI</name>
<evidence type="ECO:0000259" key="3">
    <source>
        <dbReference type="Pfam" id="PF09090"/>
    </source>
</evidence>
<reference evidence="4" key="1">
    <citation type="journal article" date="2020" name="Stud. Mycol.">
        <title>101 Dothideomycetes genomes: a test case for predicting lifestyles and emergence of pathogens.</title>
        <authorList>
            <person name="Haridas S."/>
            <person name="Albert R."/>
            <person name="Binder M."/>
            <person name="Bloem J."/>
            <person name="Labutti K."/>
            <person name="Salamov A."/>
            <person name="Andreopoulos B."/>
            <person name="Baker S."/>
            <person name="Barry K."/>
            <person name="Bills G."/>
            <person name="Bluhm B."/>
            <person name="Cannon C."/>
            <person name="Castanera R."/>
            <person name="Culley D."/>
            <person name="Daum C."/>
            <person name="Ezra D."/>
            <person name="Gonzalez J."/>
            <person name="Henrissat B."/>
            <person name="Kuo A."/>
            <person name="Liang C."/>
            <person name="Lipzen A."/>
            <person name="Lutzoni F."/>
            <person name="Magnuson J."/>
            <person name="Mondo S."/>
            <person name="Nolan M."/>
            <person name="Ohm R."/>
            <person name="Pangilinan J."/>
            <person name="Park H.-J."/>
            <person name="Ramirez L."/>
            <person name="Alfaro M."/>
            <person name="Sun H."/>
            <person name="Tritt A."/>
            <person name="Yoshinaga Y."/>
            <person name="Zwiers L.-H."/>
            <person name="Turgeon B."/>
            <person name="Goodwin S."/>
            <person name="Spatafora J."/>
            <person name="Crous P."/>
            <person name="Grigoriev I."/>
        </authorList>
    </citation>
    <scope>NUCLEOTIDE SEQUENCE</scope>
    <source>
        <strain evidence="4">CBS 121410</strain>
    </source>
</reference>
<dbReference type="Pfam" id="PF09090">
    <property type="entry name" value="MIF4G_like_2"/>
    <property type="match status" value="1"/>
</dbReference>
<evidence type="ECO:0008006" key="6">
    <source>
        <dbReference type="Google" id="ProtNLM"/>
    </source>
</evidence>
<evidence type="ECO:0000313" key="5">
    <source>
        <dbReference type="Proteomes" id="UP000799776"/>
    </source>
</evidence>
<dbReference type="InterPro" id="IPR015172">
    <property type="entry name" value="MIF4G-like_typ-1"/>
</dbReference>
<dbReference type="GO" id="GO:0000184">
    <property type="term" value="P:nuclear-transcribed mRNA catabolic process, nonsense-mediated decay"/>
    <property type="evidence" value="ECO:0007669"/>
    <property type="project" value="TreeGrafter"/>
</dbReference>
<dbReference type="Pfam" id="PF09088">
    <property type="entry name" value="MIF4G_like"/>
    <property type="match status" value="1"/>
</dbReference>
<dbReference type="InterPro" id="IPR015174">
    <property type="entry name" value="MIF4G-like_typ-2"/>
</dbReference>
<dbReference type="GO" id="GO:0005634">
    <property type="term" value="C:nucleus"/>
    <property type="evidence" value="ECO:0007669"/>
    <property type="project" value="TreeGrafter"/>
</dbReference>
<dbReference type="FunFam" id="1.25.40.180:FF:000035">
    <property type="entry name" value="snRNA cap binding complex subunit (Gcr3)"/>
    <property type="match status" value="1"/>
</dbReference>
<feature type="compositionally biased region" description="Basic and acidic residues" evidence="1">
    <location>
        <begin position="1"/>
        <end position="16"/>
    </location>
</feature>
<organism evidence="4 5">
    <name type="scientific">Saccharata proteae CBS 121410</name>
    <dbReference type="NCBI Taxonomy" id="1314787"/>
    <lineage>
        <taxon>Eukaryota</taxon>
        <taxon>Fungi</taxon>
        <taxon>Dikarya</taxon>
        <taxon>Ascomycota</taxon>
        <taxon>Pezizomycotina</taxon>
        <taxon>Dothideomycetes</taxon>
        <taxon>Dothideomycetes incertae sedis</taxon>
        <taxon>Botryosphaeriales</taxon>
        <taxon>Saccharataceae</taxon>
        <taxon>Saccharata</taxon>
    </lineage>
</organism>
<dbReference type="OrthoDB" id="10252707at2759"/>
<sequence>MADADSRPSGRFYDRGNKRKRRYDSRDDDWDDRRDRDAHRPQRRRMHEEPITAKLRRSLLTIAESPARDAQDDVRDIARLVSDNFEEEEVRTSFVHLVLQLVLEQPFKIPFVAAAILYANDTKPELAKEVLGAAQKQAQTHLEAGNWRSFKLLLRFFACQQSLFEGDGVFSVLDDLFSTAVDLQAASAEDTVGIELVKIILLTIPYILASPAKGLEQNAQELLEKTGIVASVESPLATFVEPYSGEDSDKPFGYQSVIGLLQKQLENEAARGWELACIPRVYKPAARKTEDDAEEPPEPTKHALPALTVPSPVNPGPKPLFPESYFSLYADQDVETVPKTSDIAACLLRDSLVDTINILDFNRNACSKFLLEMDCYWAPDTFIKRATPFDKLKDVTGDQSTWKPEDLAVDAVFSQILTLPSAEHKLVYYHSLITESCKLAPAAIAPSLGRGIRFLFRHLDSMDMELAYRFMDWFSHHLSNFEFRWKWAEWTDDAFTSDLHPKKAFINGALDKEIRLSFAKRIRETLPADWPDLINEAKDKDTPDFKYDSDQTPYSQEGKALLQLLRKRESEDQIQEVINSIHEKAGNLGVADVLIPSTDAYVTCICAIGSKSLSHVLSCIERCKERLLNIGPQSEAARKQIVTSVVEYWKDQPGVAVNIVDKLLNYTILSPMCVVEWALRDRLAAGQSLSESWVFEMVAGTVGKVTNRVRQIVAAKLQKGLPADQVAMLDETLVKERDAMRQLFQVIDDAVNGVATGAADAFIEADGSRDMDDDKAKLVKAWGARWARVFRRKGAIEEAVVGEAAVEAKTAALAAQVAADEAAAAAVQDVVVADATDGANGAAEAVDNDMVVAETAAAAAA</sequence>
<dbReference type="FunFam" id="1.25.40.180:FF:000079">
    <property type="entry name" value="Related to cap binding protein 80 (Cbp80)"/>
    <property type="match status" value="1"/>
</dbReference>
<dbReference type="EMBL" id="ML978722">
    <property type="protein sequence ID" value="KAF2086871.1"/>
    <property type="molecule type" value="Genomic_DNA"/>
</dbReference>
<dbReference type="InterPro" id="IPR016024">
    <property type="entry name" value="ARM-type_fold"/>
</dbReference>
<evidence type="ECO:0000256" key="1">
    <source>
        <dbReference type="SAM" id="MobiDB-lite"/>
    </source>
</evidence>
<feature type="region of interest" description="Disordered" evidence="1">
    <location>
        <begin position="287"/>
        <end position="309"/>
    </location>
</feature>
<dbReference type="GO" id="GO:0000339">
    <property type="term" value="F:RNA cap binding"/>
    <property type="evidence" value="ECO:0007669"/>
    <property type="project" value="InterPro"/>
</dbReference>
<dbReference type="AlphaFoldDB" id="A0A9P4HWF8"/>
<dbReference type="GO" id="GO:0005846">
    <property type="term" value="C:nuclear cap binding complex"/>
    <property type="evidence" value="ECO:0007669"/>
    <property type="project" value="InterPro"/>
</dbReference>
<gene>
    <name evidence="4" type="ORF">K490DRAFT_66185</name>
</gene>
<dbReference type="PANTHER" id="PTHR12412:SF2">
    <property type="entry name" value="NUCLEAR CAP-BINDING PROTEIN SUBUNIT 1"/>
    <property type="match status" value="1"/>
</dbReference>
<dbReference type="PANTHER" id="PTHR12412">
    <property type="entry name" value="CAP BINDING PROTEIN"/>
    <property type="match status" value="1"/>
</dbReference>
<accession>A0A9P4HWF8</accession>